<evidence type="ECO:0000259" key="20">
    <source>
        <dbReference type="PROSITE" id="PS51194"/>
    </source>
</evidence>
<dbReference type="GO" id="GO:0043590">
    <property type="term" value="C:bacterial nucleoid"/>
    <property type="evidence" value="ECO:0007669"/>
    <property type="project" value="TreeGrafter"/>
</dbReference>
<dbReference type="InterPro" id="IPR014001">
    <property type="entry name" value="Helicase_ATP-bd"/>
</dbReference>
<evidence type="ECO:0000256" key="8">
    <source>
        <dbReference type="ARBA" id="ARBA00022806"/>
    </source>
</evidence>
<evidence type="ECO:0000256" key="2">
    <source>
        <dbReference type="ARBA" id="ARBA00001947"/>
    </source>
</evidence>
<evidence type="ECO:0000313" key="21">
    <source>
        <dbReference type="EMBL" id="GAD05151.1"/>
    </source>
</evidence>
<comment type="similarity">
    <text evidence="3">Belongs to the helicase family. RecQ subfamily.</text>
</comment>
<comment type="cofactor">
    <cofactor evidence="2">
        <name>Zn(2+)</name>
        <dbReference type="ChEBI" id="CHEBI:29105"/>
    </cofactor>
</comment>
<dbReference type="SUPFAM" id="SSF46785">
    <property type="entry name" value="Winged helix' DNA-binding domain"/>
    <property type="match status" value="1"/>
</dbReference>
<keyword evidence="7" id="KW-0378">Hydrolase</keyword>
<keyword evidence="10" id="KW-0067">ATP-binding</keyword>
<dbReference type="GO" id="GO:0005737">
    <property type="term" value="C:cytoplasm"/>
    <property type="evidence" value="ECO:0007669"/>
    <property type="project" value="TreeGrafter"/>
</dbReference>
<dbReference type="SMART" id="SM00487">
    <property type="entry name" value="DEXDc"/>
    <property type="match status" value="1"/>
</dbReference>
<dbReference type="Pfam" id="PF09382">
    <property type="entry name" value="RQC"/>
    <property type="match status" value="1"/>
</dbReference>
<dbReference type="SUPFAM" id="SSF47819">
    <property type="entry name" value="HRDC-like"/>
    <property type="match status" value="1"/>
</dbReference>
<dbReference type="InterPro" id="IPR036388">
    <property type="entry name" value="WH-like_DNA-bd_sf"/>
</dbReference>
<dbReference type="NCBIfam" id="TIGR01389">
    <property type="entry name" value="recQ"/>
    <property type="match status" value="1"/>
</dbReference>
<dbReference type="AlphaFoldDB" id="T1CH50"/>
<dbReference type="InterPro" id="IPR001650">
    <property type="entry name" value="Helicase_C-like"/>
</dbReference>
<evidence type="ECO:0000256" key="10">
    <source>
        <dbReference type="ARBA" id="ARBA00022840"/>
    </source>
</evidence>
<reference evidence="21 22" key="2">
    <citation type="journal article" date="2013" name="Genome Announc.">
        <title>Draft Genome Sequences of Porphyromonas crevioricanis JCM 15906T and Porphyromonas cansulci JCM 13913T Isolated from a Canine Oral Cavity.</title>
        <authorList>
            <person name="Sakamoto M."/>
            <person name="Tanaka N."/>
            <person name="Shiwa Y."/>
            <person name="Yoshikawa H."/>
            <person name="Ohkuma M."/>
        </authorList>
    </citation>
    <scope>NUCLEOTIDE SEQUENCE [LARGE SCALE GENOMIC DNA]</scope>
    <source>
        <strain evidence="21 22">JCM 15906</strain>
    </source>
</reference>
<dbReference type="Pfam" id="PF16124">
    <property type="entry name" value="RecQ_Zn_bind"/>
    <property type="match status" value="1"/>
</dbReference>
<dbReference type="GO" id="GO:0006310">
    <property type="term" value="P:DNA recombination"/>
    <property type="evidence" value="ECO:0007669"/>
    <property type="project" value="UniProtKB-UniRule"/>
</dbReference>
<evidence type="ECO:0000256" key="15">
    <source>
        <dbReference type="ARBA" id="ARBA00034617"/>
    </source>
</evidence>
<dbReference type="Pfam" id="PF21220">
    <property type="entry name" value="RecQ-1-like_HTH"/>
    <property type="match status" value="1"/>
</dbReference>
<dbReference type="InterPro" id="IPR010997">
    <property type="entry name" value="HRDC-like_sf"/>
</dbReference>
<dbReference type="Pfam" id="PF00271">
    <property type="entry name" value="Helicase_C"/>
    <property type="match status" value="1"/>
</dbReference>
<keyword evidence="6" id="KW-0227">DNA damage</keyword>
<dbReference type="SMART" id="SM00956">
    <property type="entry name" value="RQC"/>
    <property type="match status" value="1"/>
</dbReference>
<dbReference type="PROSITE" id="PS50967">
    <property type="entry name" value="HRDC"/>
    <property type="match status" value="1"/>
</dbReference>
<evidence type="ECO:0000256" key="12">
    <source>
        <dbReference type="ARBA" id="ARBA00023172"/>
    </source>
</evidence>
<keyword evidence="13" id="KW-0234">DNA repair</keyword>
<dbReference type="InterPro" id="IPR004589">
    <property type="entry name" value="DNA_helicase_ATP-dep_RecQ"/>
</dbReference>
<dbReference type="Gene3D" id="1.10.10.1390">
    <property type="entry name" value="ATP-dependent DNA helicase RecQ"/>
    <property type="match status" value="1"/>
</dbReference>
<dbReference type="Gene3D" id="1.10.10.10">
    <property type="entry name" value="Winged helix-like DNA-binding domain superfamily/Winged helix DNA-binding domain"/>
    <property type="match status" value="1"/>
</dbReference>
<dbReference type="Gene3D" id="3.40.50.300">
    <property type="entry name" value="P-loop containing nucleotide triphosphate hydrolases"/>
    <property type="match status" value="2"/>
</dbReference>
<dbReference type="GO" id="GO:0046872">
    <property type="term" value="F:metal ion binding"/>
    <property type="evidence" value="ECO:0007669"/>
    <property type="project" value="UniProtKB-KW"/>
</dbReference>
<feature type="domain" description="Helicase ATP-binding" evidence="19">
    <location>
        <begin position="43"/>
        <end position="214"/>
    </location>
</feature>
<keyword evidence="4" id="KW-0479">Metal-binding</keyword>
<dbReference type="InterPro" id="IPR048671">
    <property type="entry name" value="RecQ-1-like_HTH"/>
</dbReference>
<evidence type="ECO:0000256" key="6">
    <source>
        <dbReference type="ARBA" id="ARBA00022763"/>
    </source>
</evidence>
<dbReference type="EC" id="5.6.2.4" evidence="16"/>
<comment type="cofactor">
    <cofactor evidence="1">
        <name>Mg(2+)</name>
        <dbReference type="ChEBI" id="CHEBI:18420"/>
    </cofactor>
</comment>
<keyword evidence="14" id="KW-0413">Isomerase</keyword>
<dbReference type="InterPro" id="IPR018982">
    <property type="entry name" value="RQC_domain"/>
</dbReference>
<dbReference type="NCBIfam" id="TIGR00614">
    <property type="entry name" value="recQ_fam"/>
    <property type="match status" value="1"/>
</dbReference>
<gene>
    <name evidence="21" type="ORF">PORCRE_851</name>
</gene>
<evidence type="ECO:0000256" key="13">
    <source>
        <dbReference type="ARBA" id="ARBA00023204"/>
    </source>
</evidence>
<dbReference type="Pfam" id="PF00270">
    <property type="entry name" value="DEAD"/>
    <property type="match status" value="1"/>
</dbReference>
<keyword evidence="8 21" id="KW-0347">Helicase</keyword>
<keyword evidence="11" id="KW-0238">DNA-binding</keyword>
<dbReference type="GO" id="GO:0016787">
    <property type="term" value="F:hydrolase activity"/>
    <property type="evidence" value="ECO:0007669"/>
    <property type="project" value="UniProtKB-KW"/>
</dbReference>
<dbReference type="InterPro" id="IPR044876">
    <property type="entry name" value="HRDC_dom_sf"/>
</dbReference>
<dbReference type="GO" id="GO:0005524">
    <property type="term" value="F:ATP binding"/>
    <property type="evidence" value="ECO:0007669"/>
    <property type="project" value="UniProtKB-KW"/>
</dbReference>
<evidence type="ECO:0000259" key="18">
    <source>
        <dbReference type="PROSITE" id="PS50967"/>
    </source>
</evidence>
<dbReference type="InterPro" id="IPR011545">
    <property type="entry name" value="DEAD/DEAH_box_helicase_dom"/>
</dbReference>
<comment type="catalytic activity">
    <reaction evidence="15">
        <text>Couples ATP hydrolysis with the unwinding of duplex DNA by translocating in the 3'-5' direction.</text>
        <dbReference type="EC" id="5.6.2.4"/>
    </reaction>
</comment>
<organism evidence="21 22">
    <name type="scientific">Porphyromonas crevioricanis JCM 15906</name>
    <dbReference type="NCBI Taxonomy" id="1305617"/>
    <lineage>
        <taxon>Bacteria</taxon>
        <taxon>Pseudomonadati</taxon>
        <taxon>Bacteroidota</taxon>
        <taxon>Bacteroidia</taxon>
        <taxon>Bacteroidales</taxon>
        <taxon>Porphyromonadaceae</taxon>
        <taxon>Porphyromonas</taxon>
    </lineage>
</organism>
<dbReference type="GO" id="GO:0043138">
    <property type="term" value="F:3'-5' DNA helicase activity"/>
    <property type="evidence" value="ECO:0007669"/>
    <property type="project" value="UniProtKB-EC"/>
</dbReference>
<accession>T1CH50</accession>
<evidence type="ECO:0000256" key="16">
    <source>
        <dbReference type="NCBIfam" id="TIGR01389"/>
    </source>
</evidence>
<dbReference type="PANTHER" id="PTHR13710:SF105">
    <property type="entry name" value="ATP-DEPENDENT DNA HELICASE Q1"/>
    <property type="match status" value="1"/>
</dbReference>
<feature type="domain" description="Helicase C-terminal" evidence="20">
    <location>
        <begin position="239"/>
        <end position="387"/>
    </location>
</feature>
<feature type="region of interest" description="Disordered" evidence="17">
    <location>
        <begin position="522"/>
        <end position="547"/>
    </location>
</feature>
<reference evidence="22" key="1">
    <citation type="journal article" date="2013" name="Genome">
        <title>Draft Genome Sequences of Porphyromonas crevioricanis JCM 15906T and Porphyromonas cansulci JCM 13913T Isolated from a Canine Oral Cavity.</title>
        <authorList>
            <person name="Sakamoto M."/>
            <person name="Tanaka N."/>
            <person name="Shiwa Y."/>
            <person name="Yoshikawa H."/>
            <person name="Ohkuma M."/>
        </authorList>
    </citation>
    <scope>NUCLEOTIDE SEQUENCE [LARGE SCALE GENOMIC DNA]</scope>
    <source>
        <strain evidence="22">JCM 15906</strain>
    </source>
</reference>
<dbReference type="Gene3D" id="1.10.150.80">
    <property type="entry name" value="HRDC domain"/>
    <property type="match status" value="1"/>
</dbReference>
<dbReference type="FunFam" id="3.40.50.300:FF:000156">
    <property type="entry name" value="ATP-dependent DNA helicase recQ"/>
    <property type="match status" value="1"/>
</dbReference>
<dbReference type="Proteomes" id="UP000018031">
    <property type="component" value="Unassembled WGS sequence"/>
</dbReference>
<evidence type="ECO:0000313" key="22">
    <source>
        <dbReference type="Proteomes" id="UP000018031"/>
    </source>
</evidence>
<keyword evidence="9" id="KW-0862">Zinc</keyword>
<evidence type="ECO:0000256" key="5">
    <source>
        <dbReference type="ARBA" id="ARBA00022741"/>
    </source>
</evidence>
<dbReference type="GO" id="GO:0030894">
    <property type="term" value="C:replisome"/>
    <property type="evidence" value="ECO:0007669"/>
    <property type="project" value="TreeGrafter"/>
</dbReference>
<dbReference type="InterPro" id="IPR036390">
    <property type="entry name" value="WH_DNA-bd_sf"/>
</dbReference>
<comment type="caution">
    <text evidence="21">The sequence shown here is derived from an EMBL/GenBank/DDBJ whole genome shotgun (WGS) entry which is preliminary data.</text>
</comment>
<dbReference type="PROSITE" id="PS51192">
    <property type="entry name" value="HELICASE_ATP_BIND_1"/>
    <property type="match status" value="1"/>
</dbReference>
<dbReference type="InterPro" id="IPR002121">
    <property type="entry name" value="HRDC_dom"/>
</dbReference>
<dbReference type="Pfam" id="PF00570">
    <property type="entry name" value="HRDC"/>
    <property type="match status" value="1"/>
</dbReference>
<evidence type="ECO:0000256" key="7">
    <source>
        <dbReference type="ARBA" id="ARBA00022801"/>
    </source>
</evidence>
<dbReference type="SUPFAM" id="SSF52540">
    <property type="entry name" value="P-loop containing nucleoside triphosphate hydrolases"/>
    <property type="match status" value="1"/>
</dbReference>
<dbReference type="SMART" id="SM00341">
    <property type="entry name" value="HRDC"/>
    <property type="match status" value="1"/>
</dbReference>
<dbReference type="FunFam" id="3.40.50.300:FF:001051">
    <property type="entry name" value="ATP-dependent DNA helicase RecQ"/>
    <property type="match status" value="1"/>
</dbReference>
<dbReference type="FunFam" id="1.10.150.80:FF:000004">
    <property type="entry name" value="ATP-dependent DNA helicase RecQ"/>
    <property type="match status" value="1"/>
</dbReference>
<protein>
    <recommendedName>
        <fullName evidence="16">DNA helicase RecQ</fullName>
        <ecNumber evidence="16">5.6.2.4</ecNumber>
    </recommendedName>
</protein>
<dbReference type="CDD" id="cd17920">
    <property type="entry name" value="DEXHc_RecQ"/>
    <property type="match status" value="1"/>
</dbReference>
<keyword evidence="5" id="KW-0547">Nucleotide-binding</keyword>
<dbReference type="PROSITE" id="PS51194">
    <property type="entry name" value="HELICASE_CTER"/>
    <property type="match status" value="1"/>
</dbReference>
<evidence type="ECO:0000256" key="3">
    <source>
        <dbReference type="ARBA" id="ARBA00005446"/>
    </source>
</evidence>
<name>T1CH50_9PORP</name>
<proteinExistence type="inferred from homology"/>
<dbReference type="InterPro" id="IPR027417">
    <property type="entry name" value="P-loop_NTPase"/>
</dbReference>
<evidence type="ECO:0000259" key="19">
    <source>
        <dbReference type="PROSITE" id="PS51192"/>
    </source>
</evidence>
<dbReference type="SMART" id="SM00490">
    <property type="entry name" value="HELICc"/>
    <property type="match status" value="1"/>
</dbReference>
<dbReference type="InterPro" id="IPR006293">
    <property type="entry name" value="DNA_helicase_ATP-dep_RecQ_bac"/>
</dbReference>
<evidence type="ECO:0000256" key="14">
    <source>
        <dbReference type="ARBA" id="ARBA00023235"/>
    </source>
</evidence>
<evidence type="ECO:0000256" key="4">
    <source>
        <dbReference type="ARBA" id="ARBA00022723"/>
    </source>
</evidence>
<dbReference type="GO" id="GO:0006260">
    <property type="term" value="P:DNA replication"/>
    <property type="evidence" value="ECO:0007669"/>
    <property type="project" value="InterPro"/>
</dbReference>
<dbReference type="EMBL" id="BAOU01000020">
    <property type="protein sequence ID" value="GAD05151.1"/>
    <property type="molecule type" value="Genomic_DNA"/>
</dbReference>
<evidence type="ECO:0000256" key="11">
    <source>
        <dbReference type="ARBA" id="ARBA00023125"/>
    </source>
</evidence>
<dbReference type="PANTHER" id="PTHR13710">
    <property type="entry name" value="DNA HELICASE RECQ FAMILY MEMBER"/>
    <property type="match status" value="1"/>
</dbReference>
<dbReference type="GO" id="GO:0009378">
    <property type="term" value="F:four-way junction helicase activity"/>
    <property type="evidence" value="ECO:0007669"/>
    <property type="project" value="TreeGrafter"/>
</dbReference>
<evidence type="ECO:0000256" key="17">
    <source>
        <dbReference type="SAM" id="MobiDB-lite"/>
    </source>
</evidence>
<evidence type="ECO:0000256" key="9">
    <source>
        <dbReference type="ARBA" id="ARBA00022833"/>
    </source>
</evidence>
<dbReference type="CDD" id="cd18794">
    <property type="entry name" value="SF2_C_RecQ"/>
    <property type="match status" value="1"/>
</dbReference>
<dbReference type="GO" id="GO:0006281">
    <property type="term" value="P:DNA repair"/>
    <property type="evidence" value="ECO:0007669"/>
    <property type="project" value="UniProtKB-KW"/>
</dbReference>
<dbReference type="InterPro" id="IPR032284">
    <property type="entry name" value="RecQ_Zn-bd"/>
</dbReference>
<feature type="domain" description="HRDC" evidence="18">
    <location>
        <begin position="546"/>
        <end position="626"/>
    </location>
</feature>
<keyword evidence="12" id="KW-0233">DNA recombination</keyword>
<evidence type="ECO:0000256" key="1">
    <source>
        <dbReference type="ARBA" id="ARBA00001946"/>
    </source>
</evidence>
<sequence length="743" mass="83888">MPTNNSDYTCNQHYDLSMVDDLTLKLKEYFGFDTFKGNQEAIIRNVLEGKDTFVRMPTGGGKSLCYQLPALILPGTAIVVSPLIALMKNQVDAIRYVSSDDGIAHFLNSSLTKVQIERVRQDIRAGITKLLYVAPESLNKEENIAFLRTVHVSFYAVDEAHCISEWGHDFRPEYRRIRPIINEISPRPVIALTATATPKVQHDIQKNLGLNSPTIFKSSFNRPNLFYQVKPKNENVDREVVKFILSMPGKSGIVYCMSRNKVTTFAQILQANGISALPYHAGMDPKERAENQDAFLEERADVIVATIAFGMGIDKPDVRYVIHYDMPKSLEGYYQETGRAGRDGGEGICLAFYSKKDLAKLEKFMKGKPISEQEIGRQLLIETAAYAESRVCRRKLLLHYFGEEYEKDNCGSCDNCLMPVKQVEAKELLVSVLEAVQELKSKFKTDYVIKILRGENSAEVESFKHDQLESFGVCEKESEETLNSVIRQALIEGYLSKDIENYGLLKETPKGKKYLKKPVSFQIPSEDEEEDSESAVPRTSGGGSGGAVDPVLFSMMKDLRKKIGSRHKVPPYVVFQDVSMEAMATFYPVTMEELQKIPGVGAGKAKRYGQEFLDLIKRHVEDNDIERPEDLRVKTLANKSKMKVAIVQQIDRKVALDDIAMSHGLEFDELLSEIEAIVYSGTHLNIDYFIEEAMDPDHVSDIYDYFKESTSDSLEAAQEELGDEYSEDEIRLLRVKFLSDLAN</sequence>
<dbReference type="GO" id="GO:0003677">
    <property type="term" value="F:DNA binding"/>
    <property type="evidence" value="ECO:0007669"/>
    <property type="project" value="UniProtKB-KW"/>
</dbReference>
<dbReference type="GO" id="GO:0009432">
    <property type="term" value="P:SOS response"/>
    <property type="evidence" value="ECO:0007669"/>
    <property type="project" value="UniProtKB-UniRule"/>
</dbReference>